<dbReference type="OMA" id="ANTENMG"/>
<protein>
    <submittedName>
        <fullName evidence="10">MORC family CW-type zinc finger 2</fullName>
    </submittedName>
</protein>
<dbReference type="GO" id="GO:0005634">
    <property type="term" value="C:nucleus"/>
    <property type="evidence" value="ECO:0007669"/>
    <property type="project" value="UniProtKB-SubCell"/>
</dbReference>
<dbReference type="AlphaFoldDB" id="A0A8C4QGD1"/>
<evidence type="ECO:0000256" key="1">
    <source>
        <dbReference type="ARBA" id="ARBA00004123"/>
    </source>
</evidence>
<proteinExistence type="predicted"/>
<sequence>MFFNLQAKKKNLLIVVISCDIPHAAEEKAREADSKARDLARKLESSASKDLRLQLRRAQDTAYQFRLEVAELRKQQQQWQKNLKEPKELTFVFGVNIDHRYHDGMFVYNSSRLIKMYEKAGPQLDGGTACGGVVGVVDVPYMILEPTHNKQDFADSKEYRLLLRAMGDHLAQYWKDVGIAEKGIVKFWDEFGYLTASWSQPPSSDLRFRRRRAMEVPTVIQCDLCLKWRVLPFMTDAVSKEYPDTWSCHMNPNPEQNRCSCPEQKPNVALGVLLKETKSLDQRQEELQNEIYRRQEKLDSLQKTNPIRSSADLRRLPIDIGAGSIMQSEWCEAEATSGMVKQAPFSTSTAGPSLANGPSEHRTAKAPIGHVLAEQTSKALKSSPSTRNGISSLRPPVQTQRAAPRSEPVVSPRSVPVKSPALARVKNPVAAVPAATPTPKAAPKAAPKAVPKAAPKATPKATPKTTPKATRTVFVHRADTESESEEEKHTSKKKGIGRKRALVTLQRNSSQKSSRESSEETDDSADEVLPEKRNRPCVASPTSEYDSACFSAASQSSHPKATHKIGPNTNKSRMVGTKPIDLGLQVEARVNDEWHTGRVKSVDNTSFQGLKWKIKFDYTPLGTPKDLWVVKGSDCVRMMRPASPSSEQSSEVSTPKQITAPSSVEANTENMGESLLLTNLRVCLRKFLPPRFCVKDDEISQMGAAELEAFPMAEFLKSCDAQAARQPSGADLQLCDPELGKLVSETRLIEVQKQLSLEIKKRQDIELRYEQSRSKLCALRRNIIQLLCKLQEDIDLEEDRDGDDVDLFLQDMLNQL</sequence>
<evidence type="ECO:0000256" key="5">
    <source>
        <dbReference type="ARBA" id="ARBA00023054"/>
    </source>
</evidence>
<evidence type="ECO:0000256" key="2">
    <source>
        <dbReference type="ARBA" id="ARBA00022723"/>
    </source>
</evidence>
<dbReference type="Pfam" id="PF07496">
    <property type="entry name" value="zf-CW"/>
    <property type="match status" value="1"/>
</dbReference>
<feature type="region of interest" description="Disordered" evidence="8">
    <location>
        <begin position="640"/>
        <end position="666"/>
    </location>
</feature>
<feature type="region of interest" description="Disordered" evidence="8">
    <location>
        <begin position="377"/>
        <end position="416"/>
    </location>
</feature>
<comment type="subcellular location">
    <subcellularLocation>
        <location evidence="1">Nucleus</location>
    </subcellularLocation>
</comment>
<dbReference type="GeneTree" id="ENSGT00940000153998"/>
<dbReference type="InterPro" id="IPR041006">
    <property type="entry name" value="Morc_S5"/>
</dbReference>
<evidence type="ECO:0000313" key="10">
    <source>
        <dbReference type="Ensembl" id="ENSEBUP00000014291.1"/>
    </source>
</evidence>
<feature type="compositionally biased region" description="Basic residues" evidence="8">
    <location>
        <begin position="490"/>
        <end position="501"/>
    </location>
</feature>
<dbReference type="PROSITE" id="PS51050">
    <property type="entry name" value="ZF_CW"/>
    <property type="match status" value="1"/>
</dbReference>
<feature type="region of interest" description="Disordered" evidence="8">
    <location>
        <begin position="343"/>
        <end position="362"/>
    </location>
</feature>
<keyword evidence="6" id="KW-0539">Nucleus</keyword>
<feature type="domain" description="CW-type" evidence="9">
    <location>
        <begin position="213"/>
        <end position="267"/>
    </location>
</feature>
<reference evidence="10" key="1">
    <citation type="submission" date="2025-08" db="UniProtKB">
        <authorList>
            <consortium name="Ensembl"/>
        </authorList>
    </citation>
    <scope>IDENTIFICATION</scope>
</reference>
<evidence type="ECO:0000256" key="3">
    <source>
        <dbReference type="ARBA" id="ARBA00022771"/>
    </source>
</evidence>
<name>A0A8C4QGD1_EPTBU</name>
<feature type="compositionally biased region" description="Polar residues" evidence="8">
    <location>
        <begin position="377"/>
        <end position="401"/>
    </location>
</feature>
<reference evidence="10" key="2">
    <citation type="submission" date="2025-09" db="UniProtKB">
        <authorList>
            <consortium name="Ensembl"/>
        </authorList>
    </citation>
    <scope>IDENTIFICATION</scope>
</reference>
<organism evidence="10 11">
    <name type="scientific">Eptatretus burgeri</name>
    <name type="common">Inshore hagfish</name>
    <dbReference type="NCBI Taxonomy" id="7764"/>
    <lineage>
        <taxon>Eukaryota</taxon>
        <taxon>Metazoa</taxon>
        <taxon>Chordata</taxon>
        <taxon>Craniata</taxon>
        <taxon>Vertebrata</taxon>
        <taxon>Cyclostomata</taxon>
        <taxon>Myxini</taxon>
        <taxon>Myxiniformes</taxon>
        <taxon>Myxinidae</taxon>
        <taxon>Eptatretinae</taxon>
        <taxon>Eptatretus</taxon>
    </lineage>
</organism>
<dbReference type="PANTHER" id="PTHR23337:SF3">
    <property type="entry name" value="MORC FAMILY CW-TYPE ZINC FINGER 2"/>
    <property type="match status" value="1"/>
</dbReference>
<dbReference type="Pfam" id="PF23327">
    <property type="entry name" value="Chromo_MORC2_6th"/>
    <property type="match status" value="1"/>
</dbReference>
<keyword evidence="5 7" id="KW-0175">Coiled coil</keyword>
<dbReference type="Pfam" id="PF17942">
    <property type="entry name" value="Morc6_S5"/>
    <property type="match status" value="1"/>
</dbReference>
<accession>A0A8C4QGD1</accession>
<dbReference type="PANTHER" id="PTHR23337">
    <property type="entry name" value="ZINC FINGER CW-TYPE COILED-COIL DOMAIN PROTEIN 1"/>
    <property type="match status" value="1"/>
</dbReference>
<evidence type="ECO:0000256" key="6">
    <source>
        <dbReference type="ARBA" id="ARBA00023242"/>
    </source>
</evidence>
<dbReference type="InterPro" id="IPR011124">
    <property type="entry name" value="Znf_CW"/>
</dbReference>
<feature type="coiled-coil region" evidence="7">
    <location>
        <begin position="270"/>
        <end position="304"/>
    </location>
</feature>
<feature type="compositionally biased region" description="Low complexity" evidence="8">
    <location>
        <begin position="434"/>
        <end position="470"/>
    </location>
</feature>
<dbReference type="Ensembl" id="ENSEBUT00000014867.1">
    <property type="protein sequence ID" value="ENSEBUP00000014291.1"/>
    <property type="gene ID" value="ENSEBUG00000008999.1"/>
</dbReference>
<evidence type="ECO:0000259" key="9">
    <source>
        <dbReference type="PROSITE" id="PS51050"/>
    </source>
</evidence>
<feature type="compositionally biased region" description="Acidic residues" evidence="8">
    <location>
        <begin position="519"/>
        <end position="528"/>
    </location>
</feature>
<keyword evidence="3" id="KW-0863">Zinc-finger</keyword>
<feature type="compositionally biased region" description="Low complexity" evidence="8">
    <location>
        <begin position="643"/>
        <end position="653"/>
    </location>
</feature>
<dbReference type="GO" id="GO:0008270">
    <property type="term" value="F:zinc ion binding"/>
    <property type="evidence" value="ECO:0007669"/>
    <property type="project" value="UniProtKB-KW"/>
</dbReference>
<evidence type="ECO:0000256" key="7">
    <source>
        <dbReference type="SAM" id="Coils"/>
    </source>
</evidence>
<feature type="compositionally biased region" description="Polar residues" evidence="8">
    <location>
        <begin position="654"/>
        <end position="666"/>
    </location>
</feature>
<keyword evidence="2" id="KW-0479">Metal-binding</keyword>
<evidence type="ECO:0000256" key="4">
    <source>
        <dbReference type="ARBA" id="ARBA00022833"/>
    </source>
</evidence>
<feature type="region of interest" description="Disordered" evidence="8">
    <location>
        <begin position="434"/>
        <end position="576"/>
    </location>
</feature>
<dbReference type="InterPro" id="IPR056360">
    <property type="entry name" value="Chromo_MORC2_6th"/>
</dbReference>
<keyword evidence="11" id="KW-1185">Reference proteome</keyword>
<dbReference type="Proteomes" id="UP000694388">
    <property type="component" value="Unplaced"/>
</dbReference>
<feature type="compositionally biased region" description="Low complexity" evidence="8">
    <location>
        <begin position="405"/>
        <end position="416"/>
    </location>
</feature>
<evidence type="ECO:0000313" key="11">
    <source>
        <dbReference type="Proteomes" id="UP000694388"/>
    </source>
</evidence>
<keyword evidence="4" id="KW-0862">Zinc</keyword>
<evidence type="ECO:0000256" key="8">
    <source>
        <dbReference type="SAM" id="MobiDB-lite"/>
    </source>
</evidence>
<dbReference type="Gene3D" id="3.30.40.100">
    <property type="match status" value="1"/>
</dbReference>